<dbReference type="InterPro" id="IPR051616">
    <property type="entry name" value="Cul2-RING_E3_ligase_SR"/>
</dbReference>
<organism evidence="2 3">
    <name type="scientific">Knufia fluminis</name>
    <dbReference type="NCBI Taxonomy" id="191047"/>
    <lineage>
        <taxon>Eukaryota</taxon>
        <taxon>Fungi</taxon>
        <taxon>Dikarya</taxon>
        <taxon>Ascomycota</taxon>
        <taxon>Pezizomycotina</taxon>
        <taxon>Eurotiomycetes</taxon>
        <taxon>Chaetothyriomycetidae</taxon>
        <taxon>Chaetothyriales</taxon>
        <taxon>Trichomeriaceae</taxon>
        <taxon>Knufia</taxon>
    </lineage>
</organism>
<dbReference type="PROSITE" id="PS50088">
    <property type="entry name" value="ANK_REPEAT"/>
    <property type="match status" value="2"/>
</dbReference>
<comment type="caution">
    <text evidence="2">The sequence shown here is derived from an EMBL/GenBank/DDBJ whole genome shotgun (WGS) entry which is preliminary data.</text>
</comment>
<dbReference type="EMBL" id="JAKLMC020000016">
    <property type="protein sequence ID" value="KAK5952243.1"/>
    <property type="molecule type" value="Genomic_DNA"/>
</dbReference>
<dbReference type="PROSITE" id="PS50297">
    <property type="entry name" value="ANK_REP_REGION"/>
    <property type="match status" value="2"/>
</dbReference>
<evidence type="ECO:0000313" key="3">
    <source>
        <dbReference type="Proteomes" id="UP001316803"/>
    </source>
</evidence>
<evidence type="ECO:0008006" key="4">
    <source>
        <dbReference type="Google" id="ProtNLM"/>
    </source>
</evidence>
<accession>A0AAN8EUB7</accession>
<name>A0AAN8EUB7_9EURO</name>
<dbReference type="Proteomes" id="UP001316803">
    <property type="component" value="Unassembled WGS sequence"/>
</dbReference>
<dbReference type="Pfam" id="PF12796">
    <property type="entry name" value="Ank_2"/>
    <property type="match status" value="1"/>
</dbReference>
<dbReference type="InterPro" id="IPR002110">
    <property type="entry name" value="Ankyrin_rpt"/>
</dbReference>
<evidence type="ECO:0000313" key="2">
    <source>
        <dbReference type="EMBL" id="KAK5952243.1"/>
    </source>
</evidence>
<dbReference type="SMART" id="SM00248">
    <property type="entry name" value="ANK"/>
    <property type="match status" value="4"/>
</dbReference>
<evidence type="ECO:0000256" key="1">
    <source>
        <dbReference type="PROSITE-ProRule" id="PRU00023"/>
    </source>
</evidence>
<proteinExistence type="predicted"/>
<gene>
    <name evidence="2" type="ORF">OHC33_006716</name>
</gene>
<keyword evidence="3" id="KW-1185">Reference proteome</keyword>
<dbReference type="Gene3D" id="1.25.40.20">
    <property type="entry name" value="Ankyrin repeat-containing domain"/>
    <property type="match status" value="1"/>
</dbReference>
<dbReference type="InterPro" id="IPR036770">
    <property type="entry name" value="Ankyrin_rpt-contain_sf"/>
</dbReference>
<feature type="repeat" description="ANK" evidence="1">
    <location>
        <begin position="132"/>
        <end position="164"/>
    </location>
</feature>
<dbReference type="PANTHER" id="PTHR46224">
    <property type="entry name" value="ANKYRIN REPEAT FAMILY PROTEIN"/>
    <property type="match status" value="1"/>
</dbReference>
<dbReference type="AlphaFoldDB" id="A0AAN8EUB7"/>
<dbReference type="SUPFAM" id="SSF48403">
    <property type="entry name" value="Ankyrin repeat"/>
    <property type="match status" value="1"/>
</dbReference>
<sequence length="366" mass="40606">MLLDRGADVNINYTKSMHDYAVVMTKHVGRRRKEQQAAMYNFLSPLTLALLTEQHDLVVRLLDNGARPDGCYLDLLEDQSYWTREQQAWDQYVWDHWSDHDAWEWHPETSYLADPNQQAVFTPLQAAVHFQSTDHPLVVAVLMGDIDIVHILLQAGAPVNGAQAFVSFKHSNLSPLSYAAAQSATGIMQALIKAGADVNHCHHVGGLTPLQAAILYQASAETLEMLLTCPGIDIWHPGATHHGTQAFAAAVCSERSVYRKMLIEYVRKRSAFDNIVLDASQDAEWQSSLHKNITALGPVPSDLSMVVNQILRIANSSHGIAAAQELAKSMAAFFTIETSYCFDTDYPLGSRFRSLFRDTLSSAIPS</sequence>
<protein>
    <recommendedName>
        <fullName evidence="4">Ankyrin repeat protein</fullName>
    </recommendedName>
</protein>
<dbReference type="PANTHER" id="PTHR46224:SF64">
    <property type="entry name" value="IQ MOTIF AND ANKYRIN REPEAT DOMAIN-CONTAINING PROTEIN 1"/>
    <property type="match status" value="1"/>
</dbReference>
<feature type="repeat" description="ANK" evidence="1">
    <location>
        <begin position="171"/>
        <end position="203"/>
    </location>
</feature>
<reference evidence="2 3" key="1">
    <citation type="submission" date="2022-12" db="EMBL/GenBank/DDBJ databases">
        <title>Genomic features and morphological characterization of a novel Knufia sp. strain isolated from spacecraft assembly facility.</title>
        <authorList>
            <person name="Teixeira M."/>
            <person name="Chander A.M."/>
            <person name="Stajich J.E."/>
            <person name="Venkateswaran K."/>
        </authorList>
    </citation>
    <scope>NUCLEOTIDE SEQUENCE [LARGE SCALE GENOMIC DNA]</scope>
    <source>
        <strain evidence="2 3">FJI-L2-BK-P2</strain>
    </source>
</reference>
<keyword evidence="1" id="KW-0040">ANK repeat</keyword>